<comment type="caution">
    <text evidence="1">The sequence shown here is derived from an EMBL/GenBank/DDBJ whole genome shotgun (WGS) entry which is preliminary data.</text>
</comment>
<dbReference type="EMBL" id="JAHWDF010000006">
    <property type="protein sequence ID" value="MBW2961526.1"/>
    <property type="molecule type" value="Genomic_DNA"/>
</dbReference>
<evidence type="ECO:0008006" key="3">
    <source>
        <dbReference type="Google" id="ProtNLM"/>
    </source>
</evidence>
<evidence type="ECO:0000313" key="2">
    <source>
        <dbReference type="Proteomes" id="UP000719267"/>
    </source>
</evidence>
<protein>
    <recommendedName>
        <fullName evidence="3">Glycosyltransferase</fullName>
    </recommendedName>
</protein>
<dbReference type="RefSeq" id="WP_219039817.1">
    <property type="nucleotide sequence ID" value="NZ_JAHWDF010000006.1"/>
</dbReference>
<name>A0ABS6W1W3_9FLAO</name>
<gene>
    <name evidence="1" type="ORF">KW502_06915</name>
</gene>
<reference evidence="1 2" key="1">
    <citation type="submission" date="2021-07" db="EMBL/GenBank/DDBJ databases">
        <title>Mesonia aestuariivivens sp. nov., isolated from a tidal flat.</title>
        <authorList>
            <person name="Kim Y.-O."/>
            <person name="Yoon J.-H."/>
        </authorList>
    </citation>
    <scope>NUCLEOTIDE SEQUENCE [LARGE SCALE GENOMIC DNA]</scope>
    <source>
        <strain evidence="1 2">JHPTF-M18</strain>
    </source>
</reference>
<proteinExistence type="predicted"/>
<organism evidence="1 2">
    <name type="scientific">Mesonia aestuariivivens</name>
    <dbReference type="NCBI Taxonomy" id="2796128"/>
    <lineage>
        <taxon>Bacteria</taxon>
        <taxon>Pseudomonadati</taxon>
        <taxon>Bacteroidota</taxon>
        <taxon>Flavobacteriia</taxon>
        <taxon>Flavobacteriales</taxon>
        <taxon>Flavobacteriaceae</taxon>
        <taxon>Mesonia</taxon>
    </lineage>
</organism>
<keyword evidence="2" id="KW-1185">Reference proteome</keyword>
<sequence>MKVLFYITQFNQVKDATKFYLEVISEALTGSSDLKMVNNLKEVNSVDYVVTFTVTDFFRLKTRKPLVKVIHWFQGILPEEILLKEKNKKKYYAFGLLERFVLKASYVNFFVSDAMRMHFIKKYSYNKNNFIIMPCFNGILKSKKDFINKKKLKDKFVYIGSLAKWQCVDDLLLLFKEIKKNKPNAELTILTGEQEKAKNLCKKYNVNATVDYVSLDKIASKLLEFNYGFLLREDHIVNRVATPTKMSTYLASGVIPIYSDVIEDFKVLNEITYKVKVKPQPQKDNVLREIEKIDEDIDMENLFREYHKIFDEYYNSSSYIRKIREHELFHNFK</sequence>
<accession>A0ABS6W1W3</accession>
<evidence type="ECO:0000313" key="1">
    <source>
        <dbReference type="EMBL" id="MBW2961526.1"/>
    </source>
</evidence>
<dbReference type="Proteomes" id="UP000719267">
    <property type="component" value="Unassembled WGS sequence"/>
</dbReference>